<dbReference type="Gene3D" id="3.40.50.150">
    <property type="entry name" value="Vaccinia Virus protein VP39"/>
    <property type="match status" value="1"/>
</dbReference>
<dbReference type="Proteomes" id="UP000230052">
    <property type="component" value="Unassembled WGS sequence"/>
</dbReference>
<protein>
    <recommendedName>
        <fullName evidence="2">Methyltransferase type 11 domain-containing protein</fullName>
    </recommendedName>
</protein>
<evidence type="ECO:0000313" key="3">
    <source>
        <dbReference type="EMBL" id="PIU42077.1"/>
    </source>
</evidence>
<keyword evidence="1" id="KW-1133">Transmembrane helix</keyword>
<evidence type="ECO:0000256" key="1">
    <source>
        <dbReference type="SAM" id="Phobius"/>
    </source>
</evidence>
<dbReference type="GO" id="GO:0008757">
    <property type="term" value="F:S-adenosylmethionine-dependent methyltransferase activity"/>
    <property type="evidence" value="ECO:0007669"/>
    <property type="project" value="InterPro"/>
</dbReference>
<evidence type="ECO:0000313" key="4">
    <source>
        <dbReference type="Proteomes" id="UP000230052"/>
    </source>
</evidence>
<dbReference type="InterPro" id="IPR013216">
    <property type="entry name" value="Methyltransf_11"/>
</dbReference>
<dbReference type="InterPro" id="IPR029063">
    <property type="entry name" value="SAM-dependent_MTases_sf"/>
</dbReference>
<sequence>MGVIARMDRFNAFDQDTVDELVKRRKVTAKDAEYIVPRENRALQVSIFLLFILSLAFIFLPITGNYPEIVSISSLTLIIASIFFVYDFFNDRFIRKRTYKRDLWLLKVQLECNDIQRFYSSIHTAHSQEIFAKQNLRNWVRRMDLVSPSRQVIISYFLDKLNVKGKCLVDLGYGHKRELKVLARCNNKVYGLDLNMTTLTDSIASYPCVSQGNVERVPFKSNSFDWAFFLEVMEHLTYPKNARAEIRRILKPGGFLFLTTPSQNRIQMYQFLNPIKFFTKCLSFWFEGLLDPKLLVNLMRGHYYFHTDFTINELRKFLESEKFKIQIWTTYGIGGWIISVLAKIDPHVRKILREVSLMDREGIKGEAYSSTRSALSEIEIKYGKKLAGINIFLQKIPFVRLIGTNHLIIAEKT</sequence>
<gene>
    <name evidence="3" type="ORF">COS99_02025</name>
</gene>
<name>A0A2J0L6B2_9BACT</name>
<dbReference type="SUPFAM" id="SSF53335">
    <property type="entry name" value="S-adenosyl-L-methionine-dependent methyltransferases"/>
    <property type="match status" value="1"/>
</dbReference>
<dbReference type="PANTHER" id="PTHR43591">
    <property type="entry name" value="METHYLTRANSFERASE"/>
    <property type="match status" value="1"/>
</dbReference>
<proteinExistence type="predicted"/>
<dbReference type="EMBL" id="PEWV01000020">
    <property type="protein sequence ID" value="PIU42077.1"/>
    <property type="molecule type" value="Genomic_DNA"/>
</dbReference>
<dbReference type="Pfam" id="PF08241">
    <property type="entry name" value="Methyltransf_11"/>
    <property type="match status" value="1"/>
</dbReference>
<dbReference type="AlphaFoldDB" id="A0A2J0L6B2"/>
<accession>A0A2J0L6B2</accession>
<keyword evidence="1" id="KW-0472">Membrane</keyword>
<feature type="domain" description="Methyltransferase type 11" evidence="2">
    <location>
        <begin position="169"/>
        <end position="258"/>
    </location>
</feature>
<feature type="transmembrane region" description="Helical" evidence="1">
    <location>
        <begin position="69"/>
        <end position="89"/>
    </location>
</feature>
<keyword evidence="1" id="KW-0812">Transmembrane</keyword>
<organism evidence="3 4">
    <name type="scientific">Candidatus Aquitaenariimonas noxiae</name>
    <dbReference type="NCBI Taxonomy" id="1974741"/>
    <lineage>
        <taxon>Bacteria</taxon>
        <taxon>Pseudomonadati</taxon>
        <taxon>Candidatus Omnitrophota</taxon>
        <taxon>Candidatus Aquitaenariimonas</taxon>
    </lineage>
</organism>
<reference evidence="3 4" key="1">
    <citation type="submission" date="2017-09" db="EMBL/GenBank/DDBJ databases">
        <title>Depth-based differentiation of microbial function through sediment-hosted aquifers and enrichment of novel symbionts in the deep terrestrial subsurface.</title>
        <authorList>
            <person name="Probst A.J."/>
            <person name="Ladd B."/>
            <person name="Jarett J.K."/>
            <person name="Geller-Mcgrath D.E."/>
            <person name="Sieber C.M."/>
            <person name="Emerson J.B."/>
            <person name="Anantharaman K."/>
            <person name="Thomas B.C."/>
            <person name="Malmstrom R."/>
            <person name="Stieglmeier M."/>
            <person name="Klingl A."/>
            <person name="Woyke T."/>
            <person name="Ryan C.M."/>
            <person name="Banfield J.F."/>
        </authorList>
    </citation>
    <scope>NUCLEOTIDE SEQUENCE [LARGE SCALE GENOMIC DNA]</scope>
    <source>
        <strain evidence="3">CG07_land_8_20_14_0_80_42_15</strain>
    </source>
</reference>
<comment type="caution">
    <text evidence="3">The sequence shown here is derived from an EMBL/GenBank/DDBJ whole genome shotgun (WGS) entry which is preliminary data.</text>
</comment>
<evidence type="ECO:0000259" key="2">
    <source>
        <dbReference type="Pfam" id="PF08241"/>
    </source>
</evidence>
<feature type="transmembrane region" description="Helical" evidence="1">
    <location>
        <begin position="42"/>
        <end position="63"/>
    </location>
</feature>